<dbReference type="InterPro" id="IPR042197">
    <property type="entry name" value="Apaf_helical"/>
</dbReference>
<dbReference type="SMART" id="SM00255">
    <property type="entry name" value="TIR"/>
    <property type="match status" value="1"/>
</dbReference>
<dbReference type="InterPro" id="IPR036390">
    <property type="entry name" value="WH_DNA-bd_sf"/>
</dbReference>
<dbReference type="PROSITE" id="PS50104">
    <property type="entry name" value="TIR"/>
    <property type="match status" value="1"/>
</dbReference>
<evidence type="ECO:0000313" key="5">
    <source>
        <dbReference type="Proteomes" id="UP000087766"/>
    </source>
</evidence>
<keyword evidence="5" id="KW-1185">Reference proteome</keyword>
<sequence length="743" mass="85672">MEFASSSLSSSSSSFLKSEPHFIHDVFINFGGEDIGRRFVSHLHSVLLQNQVKTFISQENLHEGMKKEEHMRAIRRTKITIIVFSKSYTESACSILELEKIIECHETFGQIVLPVFYEIDPLDVRHQKEDFGKALEETAHRSYLGEQLQHARSRWSSALNRVAGMTGWDVRNFRHDAELVKQIVSRVQMLLDYKELFITQYTVGLESHVEDVIGCIENNSTKLCMIGIWGMGGSGKTTLAKVIYNRIYREFIGKSFIENISEVYDPENERYVDLQENLLSDVLKSKYEVESVRMGRTMIENVFSRKKLLIVLDDVTAFGQLENLCGSREWFGQGTVIIITTRNYELLDRLKVNYVHLIGLMNEKDSLELFRCHAFREGKPRKYFNELARNVADYSRGHPLALNVLGSFLCDRTMKEWKSVLSKLKRTARSMDNHVLDVLKISFEGLRDTEKDIFLDVCCFFIGKERSYVTDILNGCGLDADIGITILIDCGLIKIGKNNTLEMRPLFRDMGREIIQERCSEEPGKMSRLWFQDDVKDVLKKNTGTEAIQGLSLKLHSTSRDFFKANAFKEMKRLRLLQLYHVQLVGDYGCLSKELRWICWKGFSSKYIPNNFHMKNVISIDLRHSHLQLVWKQPLWKKPQVLERLKFLNLSHSRYLIETPDFSVLPSLEQLILKDCPSLLKVHQSIGDLSNILLINLKNCTSLSYLPREIYKLTSLKTLILSGCSKLDPIDITQVKSLVTIIA</sequence>
<evidence type="ECO:0000256" key="3">
    <source>
        <dbReference type="ARBA" id="ARBA00022821"/>
    </source>
</evidence>
<dbReference type="GO" id="GO:0007165">
    <property type="term" value="P:signal transduction"/>
    <property type="evidence" value="ECO:0007669"/>
    <property type="project" value="InterPro"/>
</dbReference>
<keyword evidence="3" id="KW-0611">Plant defense</keyword>
<dbReference type="AlphaFoldDB" id="A0A1S3VDN6"/>
<dbReference type="InterPro" id="IPR058192">
    <property type="entry name" value="WHD_ROQ1-like"/>
</dbReference>
<evidence type="ECO:0000313" key="6">
    <source>
        <dbReference type="RefSeq" id="XP_014516380.1"/>
    </source>
</evidence>
<dbReference type="Gene3D" id="1.10.8.430">
    <property type="entry name" value="Helical domain of apoptotic protease-activating factors"/>
    <property type="match status" value="1"/>
</dbReference>
<dbReference type="InterPro" id="IPR035897">
    <property type="entry name" value="Toll_tir_struct_dom_sf"/>
</dbReference>
<dbReference type="Proteomes" id="UP000087766">
    <property type="component" value="Chromosome 9"/>
</dbReference>
<dbReference type="InterPro" id="IPR044974">
    <property type="entry name" value="Disease_R_plants"/>
</dbReference>
<dbReference type="InterPro" id="IPR000157">
    <property type="entry name" value="TIR_dom"/>
</dbReference>
<dbReference type="Pfam" id="PF00931">
    <property type="entry name" value="NB-ARC"/>
    <property type="match status" value="1"/>
</dbReference>
<dbReference type="KEGG" id="vra:106774065"/>
<dbReference type="GO" id="GO:0006952">
    <property type="term" value="P:defense response"/>
    <property type="evidence" value="ECO:0007669"/>
    <property type="project" value="UniProtKB-KW"/>
</dbReference>
<protein>
    <submittedName>
        <fullName evidence="6">TMV resistance protein N-like isoform X1</fullName>
    </submittedName>
</protein>
<dbReference type="InterPro" id="IPR027417">
    <property type="entry name" value="P-loop_NTPase"/>
</dbReference>
<organism evidence="5 6">
    <name type="scientific">Vigna radiata var. radiata</name>
    <name type="common">Mung bean</name>
    <name type="synonym">Phaseolus aureus</name>
    <dbReference type="NCBI Taxonomy" id="3916"/>
    <lineage>
        <taxon>Eukaryota</taxon>
        <taxon>Viridiplantae</taxon>
        <taxon>Streptophyta</taxon>
        <taxon>Embryophyta</taxon>
        <taxon>Tracheophyta</taxon>
        <taxon>Spermatophyta</taxon>
        <taxon>Magnoliopsida</taxon>
        <taxon>eudicotyledons</taxon>
        <taxon>Gunneridae</taxon>
        <taxon>Pentapetalae</taxon>
        <taxon>rosids</taxon>
        <taxon>fabids</taxon>
        <taxon>Fabales</taxon>
        <taxon>Fabaceae</taxon>
        <taxon>Papilionoideae</taxon>
        <taxon>50 kb inversion clade</taxon>
        <taxon>NPAAA clade</taxon>
        <taxon>indigoferoid/millettioid clade</taxon>
        <taxon>Phaseoleae</taxon>
        <taxon>Vigna</taxon>
    </lineage>
</organism>
<dbReference type="Gene3D" id="3.40.50.300">
    <property type="entry name" value="P-loop containing nucleotide triphosphate hydrolases"/>
    <property type="match status" value="1"/>
</dbReference>
<name>A0A1S3VDN6_VIGRR</name>
<dbReference type="Gene3D" id="3.80.10.10">
    <property type="entry name" value="Ribonuclease Inhibitor"/>
    <property type="match status" value="1"/>
</dbReference>
<dbReference type="Gene3D" id="3.40.50.10140">
    <property type="entry name" value="Toll/interleukin-1 receptor homology (TIR) domain"/>
    <property type="match status" value="1"/>
</dbReference>
<dbReference type="PANTHER" id="PTHR11017">
    <property type="entry name" value="LEUCINE-RICH REPEAT-CONTAINING PROTEIN"/>
    <property type="match status" value="1"/>
</dbReference>
<dbReference type="RefSeq" id="XP_014516380.1">
    <property type="nucleotide sequence ID" value="XM_014660894.1"/>
</dbReference>
<gene>
    <name evidence="6" type="primary">LOC106774065</name>
</gene>
<feature type="domain" description="TIR" evidence="4">
    <location>
        <begin position="22"/>
        <end position="191"/>
    </location>
</feature>
<dbReference type="Pfam" id="PF23282">
    <property type="entry name" value="WHD_ROQ1"/>
    <property type="match status" value="1"/>
</dbReference>
<dbReference type="PRINTS" id="PR00364">
    <property type="entry name" value="DISEASERSIST"/>
</dbReference>
<dbReference type="SUPFAM" id="SSF52540">
    <property type="entry name" value="P-loop containing nucleoside triphosphate hydrolases"/>
    <property type="match status" value="1"/>
</dbReference>
<dbReference type="SUPFAM" id="SSF52058">
    <property type="entry name" value="L domain-like"/>
    <property type="match status" value="1"/>
</dbReference>
<dbReference type="GO" id="GO:0043531">
    <property type="term" value="F:ADP binding"/>
    <property type="evidence" value="ECO:0007669"/>
    <property type="project" value="InterPro"/>
</dbReference>
<evidence type="ECO:0000256" key="2">
    <source>
        <dbReference type="ARBA" id="ARBA00022737"/>
    </source>
</evidence>
<reference evidence="6" key="2">
    <citation type="submission" date="2025-08" db="UniProtKB">
        <authorList>
            <consortium name="RefSeq"/>
        </authorList>
    </citation>
    <scope>IDENTIFICATION</scope>
    <source>
        <tissue evidence="6">Leaf</tissue>
    </source>
</reference>
<dbReference type="InterPro" id="IPR002182">
    <property type="entry name" value="NB-ARC"/>
</dbReference>
<dbReference type="SUPFAM" id="SSF46785">
    <property type="entry name" value="Winged helix' DNA-binding domain"/>
    <property type="match status" value="1"/>
</dbReference>
<dbReference type="OrthoDB" id="1936883at2759"/>
<proteinExistence type="predicted"/>
<dbReference type="InterPro" id="IPR032675">
    <property type="entry name" value="LRR_dom_sf"/>
</dbReference>
<keyword evidence="1" id="KW-0433">Leucine-rich repeat</keyword>
<dbReference type="Pfam" id="PF01582">
    <property type="entry name" value="TIR"/>
    <property type="match status" value="1"/>
</dbReference>
<reference evidence="5" key="1">
    <citation type="journal article" date="2014" name="Nat. Commun.">
        <title>Genome sequence of mungbean and insights into evolution within Vigna species.</title>
        <authorList>
            <person name="Kang Y.J."/>
            <person name="Kim S.K."/>
            <person name="Kim M.Y."/>
            <person name="Lestari P."/>
            <person name="Kim K.H."/>
            <person name="Ha B.K."/>
            <person name="Jun T.H."/>
            <person name="Hwang W.J."/>
            <person name="Lee T."/>
            <person name="Lee J."/>
            <person name="Shim S."/>
            <person name="Yoon M.Y."/>
            <person name="Jang Y.E."/>
            <person name="Han K.S."/>
            <person name="Taeprayoon P."/>
            <person name="Yoon N."/>
            <person name="Somta P."/>
            <person name="Tanya P."/>
            <person name="Kim K.S."/>
            <person name="Gwag J.G."/>
            <person name="Moon J.K."/>
            <person name="Lee Y.H."/>
            <person name="Park B.S."/>
            <person name="Bombarely A."/>
            <person name="Doyle J.J."/>
            <person name="Jackson S.A."/>
            <person name="Schafleitner R."/>
            <person name="Srinives P."/>
            <person name="Varshney R.K."/>
            <person name="Lee S.H."/>
        </authorList>
    </citation>
    <scope>NUCLEOTIDE SEQUENCE [LARGE SCALE GENOMIC DNA]</scope>
    <source>
        <strain evidence="5">cv. VC1973A</strain>
    </source>
</reference>
<keyword evidence="2" id="KW-0677">Repeat</keyword>
<dbReference type="PANTHER" id="PTHR11017:SF560">
    <property type="entry name" value="RESISTANCE PROTEIN (TIR-NBS-LRR CLASS), PUTATIVE-RELATED"/>
    <property type="match status" value="1"/>
</dbReference>
<dbReference type="GeneID" id="106774065"/>
<evidence type="ECO:0000259" key="4">
    <source>
        <dbReference type="PROSITE" id="PS50104"/>
    </source>
</evidence>
<evidence type="ECO:0000256" key="1">
    <source>
        <dbReference type="ARBA" id="ARBA00022614"/>
    </source>
</evidence>
<accession>A0A1S3VDN6</accession>
<dbReference type="SUPFAM" id="SSF52200">
    <property type="entry name" value="Toll/Interleukin receptor TIR domain"/>
    <property type="match status" value="1"/>
</dbReference>